<feature type="compositionally biased region" description="Polar residues" evidence="1">
    <location>
        <begin position="58"/>
        <end position="70"/>
    </location>
</feature>
<accession>A0A2G8JQL2</accession>
<feature type="region of interest" description="Disordered" evidence="1">
    <location>
        <begin position="88"/>
        <end position="110"/>
    </location>
</feature>
<feature type="region of interest" description="Disordered" evidence="1">
    <location>
        <begin position="134"/>
        <end position="224"/>
    </location>
</feature>
<keyword evidence="3" id="KW-1185">Reference proteome</keyword>
<feature type="compositionally biased region" description="Polar residues" evidence="1">
    <location>
        <begin position="140"/>
        <end position="157"/>
    </location>
</feature>
<evidence type="ECO:0000256" key="1">
    <source>
        <dbReference type="SAM" id="MobiDB-lite"/>
    </source>
</evidence>
<dbReference type="AlphaFoldDB" id="A0A2G8JQL2"/>
<protein>
    <submittedName>
        <fullName evidence="2">Uncharacterized protein</fullName>
    </submittedName>
</protein>
<dbReference type="EMBL" id="MRZV01001420">
    <property type="protein sequence ID" value="PIK37998.1"/>
    <property type="molecule type" value="Genomic_DNA"/>
</dbReference>
<feature type="compositionally biased region" description="Polar residues" evidence="1">
    <location>
        <begin position="211"/>
        <end position="224"/>
    </location>
</feature>
<feature type="compositionally biased region" description="Basic and acidic residues" evidence="1">
    <location>
        <begin position="94"/>
        <end position="110"/>
    </location>
</feature>
<sequence length="224" mass="24142">MEQAEEDSGPSKIFVIMEDDLPPISNVPNQAEETPVIKSEPVDNDMTEMETMESSSEVKGQQALSNTSLELPTDLAKDTRAIEETVVEAQSNTDDPRDIKFSDSQKDKGEEILQDVVKEEDSTSASSSVVIAKVSESAQDTDPTTVVVNQASTSNPVNCEETEPVLAKEATSAAEIDSAGEEPSLDEGAERGIKDEDDKDETSNETDSKQHTATSENQQETSIA</sequence>
<dbReference type="Proteomes" id="UP000230750">
    <property type="component" value="Unassembled WGS sequence"/>
</dbReference>
<feature type="compositionally biased region" description="Acidic residues" evidence="1">
    <location>
        <begin position="42"/>
        <end position="51"/>
    </location>
</feature>
<reference evidence="2 3" key="1">
    <citation type="journal article" date="2017" name="PLoS Biol.">
        <title>The sea cucumber genome provides insights into morphological evolution and visceral regeneration.</title>
        <authorList>
            <person name="Zhang X."/>
            <person name="Sun L."/>
            <person name="Yuan J."/>
            <person name="Sun Y."/>
            <person name="Gao Y."/>
            <person name="Zhang L."/>
            <person name="Li S."/>
            <person name="Dai H."/>
            <person name="Hamel J.F."/>
            <person name="Liu C."/>
            <person name="Yu Y."/>
            <person name="Liu S."/>
            <person name="Lin W."/>
            <person name="Guo K."/>
            <person name="Jin S."/>
            <person name="Xu P."/>
            <person name="Storey K.B."/>
            <person name="Huan P."/>
            <person name="Zhang T."/>
            <person name="Zhou Y."/>
            <person name="Zhang J."/>
            <person name="Lin C."/>
            <person name="Li X."/>
            <person name="Xing L."/>
            <person name="Huo D."/>
            <person name="Sun M."/>
            <person name="Wang L."/>
            <person name="Mercier A."/>
            <person name="Li F."/>
            <person name="Yang H."/>
            <person name="Xiang J."/>
        </authorList>
    </citation>
    <scope>NUCLEOTIDE SEQUENCE [LARGE SCALE GENOMIC DNA]</scope>
    <source>
        <strain evidence="2">Shaxun</strain>
        <tissue evidence="2">Muscle</tissue>
    </source>
</reference>
<name>A0A2G8JQL2_STIJA</name>
<evidence type="ECO:0000313" key="3">
    <source>
        <dbReference type="Proteomes" id="UP000230750"/>
    </source>
</evidence>
<proteinExistence type="predicted"/>
<comment type="caution">
    <text evidence="2">The sequence shown here is derived from an EMBL/GenBank/DDBJ whole genome shotgun (WGS) entry which is preliminary data.</text>
</comment>
<organism evidence="2 3">
    <name type="scientific">Stichopus japonicus</name>
    <name type="common">Sea cucumber</name>
    <dbReference type="NCBI Taxonomy" id="307972"/>
    <lineage>
        <taxon>Eukaryota</taxon>
        <taxon>Metazoa</taxon>
        <taxon>Echinodermata</taxon>
        <taxon>Eleutherozoa</taxon>
        <taxon>Echinozoa</taxon>
        <taxon>Holothuroidea</taxon>
        <taxon>Aspidochirotacea</taxon>
        <taxon>Aspidochirotida</taxon>
        <taxon>Stichopodidae</taxon>
        <taxon>Apostichopus</taxon>
    </lineage>
</organism>
<feature type="compositionally biased region" description="Acidic residues" evidence="1">
    <location>
        <begin position="178"/>
        <end position="187"/>
    </location>
</feature>
<feature type="region of interest" description="Disordered" evidence="1">
    <location>
        <begin position="22"/>
        <end position="75"/>
    </location>
</feature>
<evidence type="ECO:0000313" key="2">
    <source>
        <dbReference type="EMBL" id="PIK37998.1"/>
    </source>
</evidence>
<gene>
    <name evidence="2" type="ORF">BSL78_25165</name>
</gene>